<feature type="region of interest" description="Disordered" evidence="4">
    <location>
        <begin position="248"/>
        <end position="440"/>
    </location>
</feature>
<dbReference type="InterPro" id="IPR001314">
    <property type="entry name" value="Peptidase_S1A"/>
</dbReference>
<dbReference type="InterPro" id="IPR035914">
    <property type="entry name" value="Sperma_CUB_dom_sf"/>
</dbReference>
<keyword evidence="3 8" id="KW-0645">Protease</keyword>
<feature type="chain" id="PRO_5044210651" evidence="5">
    <location>
        <begin position="21"/>
        <end position="696"/>
    </location>
</feature>
<protein>
    <submittedName>
        <fullName evidence="8">Venom S1 protease with CUB domain 1</fullName>
    </submittedName>
</protein>
<dbReference type="SMART" id="SM00020">
    <property type="entry name" value="Tryp_SPc"/>
    <property type="match status" value="1"/>
</dbReference>
<keyword evidence="5" id="KW-0732">Signal</keyword>
<accession>A0AB38ZEH3</accession>
<dbReference type="PANTHER" id="PTHR24252">
    <property type="entry name" value="ACROSIN-RELATED"/>
    <property type="match status" value="1"/>
</dbReference>
<keyword evidence="1 2" id="KW-1015">Disulfide bond</keyword>
<feature type="domain" description="Peptidase S1" evidence="7">
    <location>
        <begin position="452"/>
        <end position="684"/>
    </location>
</feature>
<dbReference type="PROSITE" id="PS50240">
    <property type="entry name" value="TRYPSIN_DOM"/>
    <property type="match status" value="1"/>
</dbReference>
<feature type="domain" description="CUB" evidence="6">
    <location>
        <begin position="18"/>
        <end position="128"/>
    </location>
</feature>
<name>A0AB38ZEH3_9HEMI</name>
<reference evidence="8" key="1">
    <citation type="submission" date="2024-03" db="EMBL/GenBank/DDBJ databases">
        <title>Venom adaptation and exaptation during the trophic switch to blood-feeding by kissing bugs (Reduviidae: Triatominae).</title>
        <authorList>
            <person name="Zdenek C.N."/>
            <person name="Cardoso F.C."/>
            <person name="Robinson S.D."/>
            <person name="Mercedes R.S."/>
            <person name="Raidjoe E.R."/>
            <person name="Hernandez-Vargas M.J."/>
            <person name="Jin J."/>
            <person name="Corzo G."/>
            <person name="Vetter I."/>
            <person name="King G.F."/>
            <person name="Fry B.G."/>
            <person name="Walker A."/>
        </authorList>
    </citation>
    <scope>NUCLEOTIDE SEQUENCE</scope>
</reference>
<dbReference type="InterPro" id="IPR033116">
    <property type="entry name" value="TRYPSIN_SER"/>
</dbReference>
<dbReference type="GO" id="GO:0006508">
    <property type="term" value="P:proteolysis"/>
    <property type="evidence" value="ECO:0007669"/>
    <property type="project" value="UniProtKB-KW"/>
</dbReference>
<dbReference type="EMBL" id="PP517438">
    <property type="protein sequence ID" value="WXI02688.1"/>
    <property type="molecule type" value="mRNA"/>
</dbReference>
<dbReference type="InterPro" id="IPR043504">
    <property type="entry name" value="Peptidase_S1_PA_chymotrypsin"/>
</dbReference>
<feature type="signal peptide" evidence="5">
    <location>
        <begin position="1"/>
        <end position="20"/>
    </location>
</feature>
<evidence type="ECO:0000259" key="7">
    <source>
        <dbReference type="PROSITE" id="PS50240"/>
    </source>
</evidence>
<dbReference type="CDD" id="cd00190">
    <property type="entry name" value="Tryp_SPc"/>
    <property type="match status" value="1"/>
</dbReference>
<dbReference type="Gene3D" id="2.60.120.290">
    <property type="entry name" value="Spermadhesin, CUB domain"/>
    <property type="match status" value="1"/>
</dbReference>
<dbReference type="PROSITE" id="PS01180">
    <property type="entry name" value="CUB"/>
    <property type="match status" value="1"/>
</dbReference>
<keyword evidence="3" id="KW-0378">Hydrolase</keyword>
<sequence length="696" mass="78908">MIRLILLAVAVAAAPPLVDYHVKLKPGEVFGYLRNPEYPGAYESDQPIVWKFESDPDSKIQIKCDDFRLAESENCKAVQVEVITKESRQSYCGQYEAFKVISAENKLIFKLKGDGLAQAVFSCYVKSTQAPPAEEVDVQLNQVFHFGTPEEPTPHFDKVWHLTAEKHFQVDLSCDVNLLEMNPCHGDVLTIDIGDGPEEYCGYVKKLLFSKGKRATVRLELDHIGNGRVHCVAQAVKKVMKPGIKQVDGDITDVNKDKEGKEIKDENEKEGKDQENKEQEVKDGDDKETNDQVNKEQEVKDTDQENKEQEVKDTDQENKEQEVKDTKDQDNKEQEVKDTKDEENKEQEVKDTKDEENKEQEVKDTKDEENKEQEVNEVKDAEDKESTDQENKEPEVKEVTDEEVKENLDLTDIKPGVEARNAVEDSSEHGGPPGKRGTTCRCGWANKPKGRIIRGREAAANEFPWMVGLRAHFGNKFARCGGSIVTHRHVITAAHCLIDLQGDRRPVKTENLYVIVGAHNLDMFSPKRSYREYQAEEHFIRPEFPRFLTHDFAIIVVKGHIEFNEFIGPICLSPVSIYEANKLITIMGWGQTESSRGSSKLLKANTKIIDKNWCRIKEWEVCTYAHQSATCSGDSGGPLVSLDKDTNRYFQVSLVSYGHPDCVSSPSVSTDVAYFYPWLLQKIKATYPEETPCIKV</sequence>
<organism evidence="8">
    <name type="scientific">Oncocephalus sp</name>
    <dbReference type="NCBI Taxonomy" id="2944721"/>
    <lineage>
        <taxon>Eukaryota</taxon>
        <taxon>Metazoa</taxon>
        <taxon>Ecdysozoa</taxon>
        <taxon>Arthropoda</taxon>
        <taxon>Hexapoda</taxon>
        <taxon>Insecta</taxon>
        <taxon>Pterygota</taxon>
        <taxon>Neoptera</taxon>
        <taxon>Paraneoptera</taxon>
        <taxon>Hemiptera</taxon>
        <taxon>Heteroptera</taxon>
        <taxon>Panheteroptera</taxon>
        <taxon>Cimicomorpha</taxon>
        <taxon>Reduviidae</taxon>
        <taxon>Stenopodainae</taxon>
        <taxon>Oncocephalus</taxon>
    </lineage>
</organism>
<feature type="compositionally biased region" description="Basic and acidic residues" evidence="4">
    <location>
        <begin position="253"/>
        <end position="399"/>
    </location>
</feature>
<dbReference type="PROSITE" id="PS00135">
    <property type="entry name" value="TRYPSIN_SER"/>
    <property type="match status" value="1"/>
</dbReference>
<evidence type="ECO:0000256" key="2">
    <source>
        <dbReference type="PROSITE-ProRule" id="PRU00059"/>
    </source>
</evidence>
<feature type="compositionally biased region" description="Basic and acidic residues" evidence="4">
    <location>
        <begin position="405"/>
        <end position="428"/>
    </location>
</feature>
<proteinExistence type="evidence at transcript level"/>
<dbReference type="AlphaFoldDB" id="A0AB38ZEH3"/>
<feature type="disulfide bond" evidence="2">
    <location>
        <begin position="75"/>
        <end position="92"/>
    </location>
</feature>
<dbReference type="SUPFAM" id="SSF49854">
    <property type="entry name" value="Spermadhesin, CUB domain"/>
    <property type="match status" value="1"/>
</dbReference>
<dbReference type="GO" id="GO:0004252">
    <property type="term" value="F:serine-type endopeptidase activity"/>
    <property type="evidence" value="ECO:0007669"/>
    <property type="project" value="InterPro"/>
</dbReference>
<dbReference type="PRINTS" id="PR00722">
    <property type="entry name" value="CHYMOTRYPSIN"/>
</dbReference>
<dbReference type="SMART" id="SM00042">
    <property type="entry name" value="CUB"/>
    <property type="match status" value="1"/>
</dbReference>
<evidence type="ECO:0000259" key="6">
    <source>
        <dbReference type="PROSITE" id="PS01180"/>
    </source>
</evidence>
<comment type="caution">
    <text evidence="2">Lacks conserved residue(s) required for the propagation of feature annotation.</text>
</comment>
<evidence type="ECO:0000256" key="4">
    <source>
        <dbReference type="SAM" id="MobiDB-lite"/>
    </source>
</evidence>
<dbReference type="PROSITE" id="PS00134">
    <property type="entry name" value="TRYPSIN_HIS"/>
    <property type="match status" value="1"/>
</dbReference>
<evidence type="ECO:0000256" key="5">
    <source>
        <dbReference type="SAM" id="SignalP"/>
    </source>
</evidence>
<dbReference type="PANTHER" id="PTHR24252:SF7">
    <property type="entry name" value="HYALIN"/>
    <property type="match status" value="1"/>
</dbReference>
<evidence type="ECO:0000256" key="3">
    <source>
        <dbReference type="RuleBase" id="RU363034"/>
    </source>
</evidence>
<dbReference type="InterPro" id="IPR009003">
    <property type="entry name" value="Peptidase_S1_PA"/>
</dbReference>
<dbReference type="InterPro" id="IPR001254">
    <property type="entry name" value="Trypsin_dom"/>
</dbReference>
<dbReference type="Gene3D" id="2.40.10.10">
    <property type="entry name" value="Trypsin-like serine proteases"/>
    <property type="match status" value="1"/>
</dbReference>
<keyword evidence="3" id="KW-0720">Serine protease</keyword>
<evidence type="ECO:0000256" key="1">
    <source>
        <dbReference type="ARBA" id="ARBA00023157"/>
    </source>
</evidence>
<dbReference type="Pfam" id="PF00089">
    <property type="entry name" value="Trypsin"/>
    <property type="match status" value="1"/>
</dbReference>
<dbReference type="SUPFAM" id="SSF50494">
    <property type="entry name" value="Trypsin-like serine proteases"/>
    <property type="match status" value="1"/>
</dbReference>
<evidence type="ECO:0000313" key="8">
    <source>
        <dbReference type="EMBL" id="WXI02688.1"/>
    </source>
</evidence>
<dbReference type="InterPro" id="IPR000859">
    <property type="entry name" value="CUB_dom"/>
</dbReference>
<dbReference type="CDD" id="cd00041">
    <property type="entry name" value="CUB"/>
    <property type="match status" value="1"/>
</dbReference>
<dbReference type="InterPro" id="IPR018114">
    <property type="entry name" value="TRYPSIN_HIS"/>
</dbReference>
<dbReference type="Pfam" id="PF00431">
    <property type="entry name" value="CUB"/>
    <property type="match status" value="1"/>
</dbReference>